<feature type="domain" description="Rieske" evidence="6">
    <location>
        <begin position="5"/>
        <end position="106"/>
    </location>
</feature>
<protein>
    <recommendedName>
        <fullName evidence="6">Rieske domain-containing protein</fullName>
    </recommendedName>
</protein>
<keyword evidence="1" id="KW-0001">2Fe-2S</keyword>
<dbReference type="Gene3D" id="2.102.10.10">
    <property type="entry name" value="Rieske [2Fe-2S] iron-sulphur domain"/>
    <property type="match status" value="1"/>
</dbReference>
<keyword evidence="4" id="KW-0408">Iron</keyword>
<sequence length="261" mass="28129">MGRQWFPVARSVDVQDGPVGVHLLGRGLVLWRSSSGAVVAAPDLCTHSKGDLTKGEVNDGRLVCPKHGWTFGDEGRCVFKPSGLSINEKAHLKVHPCTERFGLIWVSLNPPSTEPIDLNCEGDVGYRRIHTSATVWRSNPVQIIETLLAQNNPSFVDLAAEVPFFVHGAVKSDDGTTHRRLVSCAPSDNRTSLVTAVIWTNSDGHGDDAEIVKATMADLDEVKSTAEKAPGPASADIPVGDGSSAEWKRQFLTLMGQGVER</sequence>
<dbReference type="GO" id="GO:0016705">
    <property type="term" value="F:oxidoreductase activity, acting on paired donors, with incorporation or reduction of molecular oxygen"/>
    <property type="evidence" value="ECO:0007669"/>
    <property type="project" value="UniProtKB-ARBA"/>
</dbReference>
<proteinExistence type="predicted"/>
<reference evidence="7 8" key="1">
    <citation type="submission" date="2017-02" db="EMBL/GenBank/DDBJ databases">
        <title>The new phylogeny of genus Mycobacterium.</title>
        <authorList>
            <person name="Tortoli E."/>
            <person name="Trovato A."/>
            <person name="Cirillo D.M."/>
        </authorList>
    </citation>
    <scope>NUCLEOTIDE SEQUENCE [LARGE SCALE GENOMIC DNA]</scope>
    <source>
        <strain evidence="7 8">DSM 45255</strain>
    </source>
</reference>
<keyword evidence="2" id="KW-0479">Metal-binding</keyword>
<evidence type="ECO:0000256" key="4">
    <source>
        <dbReference type="ARBA" id="ARBA00023004"/>
    </source>
</evidence>
<evidence type="ECO:0000256" key="1">
    <source>
        <dbReference type="ARBA" id="ARBA00022714"/>
    </source>
</evidence>
<dbReference type="AlphaFoldDB" id="A0A1X0FUH7"/>
<evidence type="ECO:0000256" key="5">
    <source>
        <dbReference type="ARBA" id="ARBA00023014"/>
    </source>
</evidence>
<evidence type="ECO:0000313" key="7">
    <source>
        <dbReference type="EMBL" id="ORB04940.1"/>
    </source>
</evidence>
<dbReference type="GO" id="GO:0004497">
    <property type="term" value="F:monooxygenase activity"/>
    <property type="evidence" value="ECO:0007669"/>
    <property type="project" value="UniProtKB-ARBA"/>
</dbReference>
<dbReference type="PANTHER" id="PTHR21266">
    <property type="entry name" value="IRON-SULFUR DOMAIN CONTAINING PROTEIN"/>
    <property type="match status" value="1"/>
</dbReference>
<dbReference type="GO" id="GO:0046872">
    <property type="term" value="F:metal ion binding"/>
    <property type="evidence" value="ECO:0007669"/>
    <property type="project" value="UniProtKB-KW"/>
</dbReference>
<comment type="caution">
    <text evidence="7">The sequence shown here is derived from an EMBL/GenBank/DDBJ whole genome shotgun (WGS) entry which is preliminary data.</text>
</comment>
<dbReference type="SUPFAM" id="SSF50022">
    <property type="entry name" value="ISP domain"/>
    <property type="match status" value="1"/>
</dbReference>
<organism evidence="7 8">
    <name type="scientific">Mycobacterium mantenii</name>
    <dbReference type="NCBI Taxonomy" id="560555"/>
    <lineage>
        <taxon>Bacteria</taxon>
        <taxon>Bacillati</taxon>
        <taxon>Actinomycetota</taxon>
        <taxon>Actinomycetes</taxon>
        <taxon>Mycobacteriales</taxon>
        <taxon>Mycobacteriaceae</taxon>
        <taxon>Mycobacterium</taxon>
        <taxon>Mycobacterium avium complex (MAC)</taxon>
    </lineage>
</organism>
<dbReference type="InterPro" id="IPR036922">
    <property type="entry name" value="Rieske_2Fe-2S_sf"/>
</dbReference>
<dbReference type="PANTHER" id="PTHR21266:SF60">
    <property type="entry name" value="3-KETOSTEROID-9-ALPHA-MONOOXYGENASE, OXYGENASE COMPONENT"/>
    <property type="match status" value="1"/>
</dbReference>
<evidence type="ECO:0000313" key="8">
    <source>
        <dbReference type="Proteomes" id="UP000192760"/>
    </source>
</evidence>
<keyword evidence="5" id="KW-0411">Iron-sulfur</keyword>
<name>A0A1X0FUH7_MYCNT</name>
<dbReference type="GO" id="GO:0051537">
    <property type="term" value="F:2 iron, 2 sulfur cluster binding"/>
    <property type="evidence" value="ECO:0007669"/>
    <property type="project" value="UniProtKB-KW"/>
</dbReference>
<dbReference type="EMBL" id="MVHW01000017">
    <property type="protein sequence ID" value="ORB04940.1"/>
    <property type="molecule type" value="Genomic_DNA"/>
</dbReference>
<dbReference type="InterPro" id="IPR050584">
    <property type="entry name" value="Cholesterol_7-desaturase"/>
</dbReference>
<accession>A0A1X0FUH7</accession>
<gene>
    <name evidence="7" type="ORF">BST30_15895</name>
</gene>
<evidence type="ECO:0000256" key="2">
    <source>
        <dbReference type="ARBA" id="ARBA00022723"/>
    </source>
</evidence>
<dbReference type="Pfam" id="PF00355">
    <property type="entry name" value="Rieske"/>
    <property type="match status" value="1"/>
</dbReference>
<dbReference type="InterPro" id="IPR017941">
    <property type="entry name" value="Rieske_2Fe-2S"/>
</dbReference>
<dbReference type="STRING" id="560555.BST30_15895"/>
<dbReference type="Proteomes" id="UP000192760">
    <property type="component" value="Unassembled WGS sequence"/>
</dbReference>
<dbReference type="PROSITE" id="PS51296">
    <property type="entry name" value="RIESKE"/>
    <property type="match status" value="1"/>
</dbReference>
<evidence type="ECO:0000256" key="3">
    <source>
        <dbReference type="ARBA" id="ARBA00023002"/>
    </source>
</evidence>
<evidence type="ECO:0000259" key="6">
    <source>
        <dbReference type="PROSITE" id="PS51296"/>
    </source>
</evidence>
<keyword evidence="3" id="KW-0560">Oxidoreductase</keyword>